<keyword evidence="4" id="KW-0238">DNA-binding</keyword>
<dbReference type="Proteomes" id="UP001189624">
    <property type="component" value="Chromosome 4"/>
</dbReference>
<keyword evidence="6" id="KW-0539">Nucleus</keyword>
<accession>A0AA86SQ86</accession>
<dbReference type="Pfam" id="PF00010">
    <property type="entry name" value="HLH"/>
    <property type="match status" value="1"/>
</dbReference>
<dbReference type="GO" id="GO:0043565">
    <property type="term" value="F:sequence-specific DNA binding"/>
    <property type="evidence" value="ECO:0007669"/>
    <property type="project" value="TreeGrafter"/>
</dbReference>
<dbReference type="EMBL" id="OY731401">
    <property type="protein sequence ID" value="CAJ1953349.1"/>
    <property type="molecule type" value="Genomic_DNA"/>
</dbReference>
<dbReference type="GO" id="GO:0046983">
    <property type="term" value="F:protein dimerization activity"/>
    <property type="evidence" value="ECO:0007669"/>
    <property type="project" value="InterPro"/>
</dbReference>
<evidence type="ECO:0000259" key="8">
    <source>
        <dbReference type="PROSITE" id="PS50888"/>
    </source>
</evidence>
<keyword evidence="3" id="KW-0805">Transcription regulation</keyword>
<evidence type="ECO:0000256" key="7">
    <source>
        <dbReference type="SAM" id="MobiDB-lite"/>
    </source>
</evidence>
<dbReference type="AlphaFoldDB" id="A0AA86SQ86"/>
<dbReference type="InterPro" id="IPR051358">
    <property type="entry name" value="TF_AMS/ICE1/BHLH6-like"/>
</dbReference>
<gene>
    <name evidence="10" type="ORF">AYBTSS11_LOCUS15801</name>
</gene>
<dbReference type="Pfam" id="PF22754">
    <property type="entry name" value="bHLH-TF_ACT-like_plant"/>
    <property type="match status" value="1"/>
</dbReference>
<dbReference type="PROSITE" id="PS51671">
    <property type="entry name" value="ACT"/>
    <property type="match status" value="1"/>
</dbReference>
<dbReference type="PANTHER" id="PTHR31945:SF129">
    <property type="entry name" value="TRANSCRIPTION FACTOR SCREAM2"/>
    <property type="match status" value="1"/>
</dbReference>
<dbReference type="Gramene" id="rna-AYBTSS11_LOCUS15801">
    <property type="protein sequence ID" value="CAJ1953349.1"/>
    <property type="gene ID" value="gene-AYBTSS11_LOCUS15801"/>
</dbReference>
<dbReference type="FunFam" id="4.10.280.10:FF:000066">
    <property type="entry name" value="BHLH transcription factor"/>
    <property type="match status" value="1"/>
</dbReference>
<feature type="region of interest" description="Disordered" evidence="7">
    <location>
        <begin position="124"/>
        <end position="145"/>
    </location>
</feature>
<keyword evidence="2" id="KW-0217">Developmental protein</keyword>
<feature type="domain" description="BHLH" evidence="8">
    <location>
        <begin position="231"/>
        <end position="280"/>
    </location>
</feature>
<keyword evidence="11" id="KW-1185">Reference proteome</keyword>
<dbReference type="InterPro" id="IPR036638">
    <property type="entry name" value="HLH_DNA-bd_sf"/>
</dbReference>
<dbReference type="CDD" id="cd11443">
    <property type="entry name" value="bHLH_AtAMS_like"/>
    <property type="match status" value="1"/>
</dbReference>
<feature type="domain" description="ACT" evidence="9">
    <location>
        <begin position="343"/>
        <end position="413"/>
    </location>
</feature>
<keyword evidence="5" id="KW-0804">Transcription</keyword>
<sequence>MLPTKTLTHTLGVPWLEPQQSDVVTGTGVLLPSFQTMVDGDWYLDHSHHEFLLNDAFLLNPLDSSSSLPEQHLVVPQKPSFSSFFDANGNGFLDSGFECGAQSCFLAGLSANAPSLNAAFPASPLGGGVPRDEKHDRTALRSLYKLSPPTRYRKRMERWREAGNLEESELPPPPGRRKRENEEGLSYESDEDGKLLENGFDANDNDDDHENQNGGVGVGGGGEDQKGKKKGMPAKNLMAERRRRKKLNDRLYMLRSIVPKISKMDRASILGDAIDYLRELLQRINDLHNELDSSTRGSSLPPAASFHPVTATVKEELCATTLLSPKDQSAKVEVRLREGRAVDIHMFCARRPGLLFSIMRTLDNLGLDVQQAVISCFDGFALDVFRAELYREGQDAAPEQIKAVLLETTGFCD</sequence>
<dbReference type="InterPro" id="IPR054502">
    <property type="entry name" value="bHLH-TF_ACT-like_plant"/>
</dbReference>
<proteinExistence type="predicted"/>
<evidence type="ECO:0000256" key="4">
    <source>
        <dbReference type="ARBA" id="ARBA00023125"/>
    </source>
</evidence>
<comment type="subcellular location">
    <subcellularLocation>
        <location evidence="1">Nucleus</location>
    </subcellularLocation>
</comment>
<dbReference type="InterPro" id="IPR011598">
    <property type="entry name" value="bHLH_dom"/>
</dbReference>
<evidence type="ECO:0000256" key="2">
    <source>
        <dbReference type="ARBA" id="ARBA00022473"/>
    </source>
</evidence>
<dbReference type="PANTHER" id="PTHR31945">
    <property type="entry name" value="TRANSCRIPTION FACTOR SCREAM2-RELATED"/>
    <property type="match status" value="1"/>
</dbReference>
<evidence type="ECO:0000313" key="10">
    <source>
        <dbReference type="EMBL" id="CAJ1953349.1"/>
    </source>
</evidence>
<evidence type="ECO:0000256" key="1">
    <source>
        <dbReference type="ARBA" id="ARBA00004123"/>
    </source>
</evidence>
<dbReference type="GO" id="GO:0003700">
    <property type="term" value="F:DNA-binding transcription factor activity"/>
    <property type="evidence" value="ECO:0007669"/>
    <property type="project" value="TreeGrafter"/>
</dbReference>
<reference evidence="10" key="1">
    <citation type="submission" date="2023-10" db="EMBL/GenBank/DDBJ databases">
        <authorList>
            <person name="Domelevo Entfellner J.-B."/>
        </authorList>
    </citation>
    <scope>NUCLEOTIDE SEQUENCE</scope>
</reference>
<dbReference type="PROSITE" id="PS50888">
    <property type="entry name" value="BHLH"/>
    <property type="match status" value="1"/>
</dbReference>
<dbReference type="CDD" id="cd04873">
    <property type="entry name" value="ACT_UUR-ACR-like"/>
    <property type="match status" value="1"/>
</dbReference>
<dbReference type="InterPro" id="IPR045865">
    <property type="entry name" value="ACT-like_dom_sf"/>
</dbReference>
<organism evidence="10 11">
    <name type="scientific">Sphenostylis stenocarpa</name>
    <dbReference type="NCBI Taxonomy" id="92480"/>
    <lineage>
        <taxon>Eukaryota</taxon>
        <taxon>Viridiplantae</taxon>
        <taxon>Streptophyta</taxon>
        <taxon>Embryophyta</taxon>
        <taxon>Tracheophyta</taxon>
        <taxon>Spermatophyta</taxon>
        <taxon>Magnoliopsida</taxon>
        <taxon>eudicotyledons</taxon>
        <taxon>Gunneridae</taxon>
        <taxon>Pentapetalae</taxon>
        <taxon>rosids</taxon>
        <taxon>fabids</taxon>
        <taxon>Fabales</taxon>
        <taxon>Fabaceae</taxon>
        <taxon>Papilionoideae</taxon>
        <taxon>50 kb inversion clade</taxon>
        <taxon>NPAAA clade</taxon>
        <taxon>indigoferoid/millettioid clade</taxon>
        <taxon>Phaseoleae</taxon>
        <taxon>Sphenostylis</taxon>
    </lineage>
</organism>
<dbReference type="GO" id="GO:0005634">
    <property type="term" value="C:nucleus"/>
    <property type="evidence" value="ECO:0007669"/>
    <property type="project" value="UniProtKB-SubCell"/>
</dbReference>
<dbReference type="InterPro" id="IPR002912">
    <property type="entry name" value="ACT_dom"/>
</dbReference>
<evidence type="ECO:0000256" key="6">
    <source>
        <dbReference type="ARBA" id="ARBA00023242"/>
    </source>
</evidence>
<dbReference type="Gene3D" id="4.10.280.10">
    <property type="entry name" value="Helix-loop-helix DNA-binding domain"/>
    <property type="match status" value="1"/>
</dbReference>
<feature type="region of interest" description="Disordered" evidence="7">
    <location>
        <begin position="163"/>
        <end position="234"/>
    </location>
</feature>
<name>A0AA86SQ86_9FABA</name>
<evidence type="ECO:0000256" key="5">
    <source>
        <dbReference type="ARBA" id="ARBA00023163"/>
    </source>
</evidence>
<dbReference type="SUPFAM" id="SSF55021">
    <property type="entry name" value="ACT-like"/>
    <property type="match status" value="1"/>
</dbReference>
<evidence type="ECO:0000313" key="11">
    <source>
        <dbReference type="Proteomes" id="UP001189624"/>
    </source>
</evidence>
<evidence type="ECO:0008006" key="12">
    <source>
        <dbReference type="Google" id="ProtNLM"/>
    </source>
</evidence>
<dbReference type="SUPFAM" id="SSF47459">
    <property type="entry name" value="HLH, helix-loop-helix DNA-binding domain"/>
    <property type="match status" value="1"/>
</dbReference>
<protein>
    <recommendedName>
        <fullName evidence="12">BHLH domain-containing protein</fullName>
    </recommendedName>
</protein>
<evidence type="ECO:0000256" key="3">
    <source>
        <dbReference type="ARBA" id="ARBA00023015"/>
    </source>
</evidence>
<evidence type="ECO:0000259" key="9">
    <source>
        <dbReference type="PROSITE" id="PS51671"/>
    </source>
</evidence>
<feature type="compositionally biased region" description="Basic and acidic residues" evidence="7">
    <location>
        <begin position="130"/>
        <end position="139"/>
    </location>
</feature>
<dbReference type="SMART" id="SM00353">
    <property type="entry name" value="HLH"/>
    <property type="match status" value="1"/>
</dbReference>